<comment type="caution">
    <text evidence="3">The sequence shown here is derived from an EMBL/GenBank/DDBJ whole genome shotgun (WGS) entry which is preliminary data.</text>
</comment>
<proteinExistence type="predicted"/>
<evidence type="ECO:0000313" key="3">
    <source>
        <dbReference type="EMBL" id="ERG65605.1"/>
    </source>
</evidence>
<evidence type="ECO:0008006" key="5">
    <source>
        <dbReference type="Google" id="ProtNLM"/>
    </source>
</evidence>
<evidence type="ECO:0000313" key="4">
    <source>
        <dbReference type="Proteomes" id="UP000016462"/>
    </source>
</evidence>
<feature type="coiled-coil region" evidence="1">
    <location>
        <begin position="203"/>
        <end position="240"/>
    </location>
</feature>
<gene>
    <name evidence="3" type="ORF">L332_14300</name>
</gene>
<feature type="compositionally biased region" description="Basic and acidic residues" evidence="2">
    <location>
        <begin position="108"/>
        <end position="122"/>
    </location>
</feature>
<accession>U1MYJ0</accession>
<reference evidence="3 4" key="1">
    <citation type="journal article" date="2013" name="Genome Announc.">
        <title>First draft genome sequence from a member of the genus agrococcus, isolated from modern microbialites.</title>
        <authorList>
            <person name="White R.A.III."/>
            <person name="Grassa C.J."/>
            <person name="Suttle C.A."/>
        </authorList>
    </citation>
    <scope>NUCLEOTIDE SEQUENCE [LARGE SCALE GENOMIC DNA]</scope>
    <source>
        <strain evidence="3 4">RW1</strain>
    </source>
</reference>
<name>U1MYJ0_9MICO</name>
<organism evidence="3 4">
    <name type="scientific">Agrococcus pavilionensis RW1</name>
    <dbReference type="NCBI Taxonomy" id="1330458"/>
    <lineage>
        <taxon>Bacteria</taxon>
        <taxon>Bacillati</taxon>
        <taxon>Actinomycetota</taxon>
        <taxon>Actinomycetes</taxon>
        <taxon>Micrococcales</taxon>
        <taxon>Microbacteriaceae</taxon>
        <taxon>Agrococcus</taxon>
    </lineage>
</organism>
<feature type="region of interest" description="Disordered" evidence="2">
    <location>
        <begin position="1"/>
        <end position="122"/>
    </location>
</feature>
<dbReference type="AlphaFoldDB" id="U1MYJ0"/>
<dbReference type="InterPro" id="IPR007139">
    <property type="entry name" value="DUF349"/>
</dbReference>
<sequence length="521" mass="56348">MTDSTQPTDSAPAEETTVAADSAVAEQPTPAPEPLDDAQPDAEAGAAEMAAAADAATGIPVEHAVAELSADEAPVEAAPADEAPAAAADEPSTDAAPAAEAEQPAAEDEPRMGEPVIERGLGRVDATGTVAVQEGERWRIVGQFPDVEATEALAYFERKFADLEGQVRLLEQRIRGGASARDVAKAASHLYSTVQDASAVGDIPSLLTRLDALRGELGELEAQQQAASRAEVEAALAERTKVVESIEQLASGDLANVQWKQTMQKVDALFADWQRLQKDGPRLSKSQADALWKRFRDARATLESARRKFFAELDASHKDVRARKQALVEQAQALASKGSDGIPAYRALLDQWKAAGRAGRKVDDALWAQFKEAGDVLFSAKAEQAAIDDEQYAGNLTAKRALLDEAAPILEMQDRAKAREALLGIQRRWDEIGRVPREALREVEDRMRKIETHVRELDERHWNASNPERKARSEGLAGQLEEAIEKLEAEIAETSDAKKKAELEAELQTKRSWLEVVAAAG</sequence>
<dbReference type="RefSeq" id="WP_021009272.1">
    <property type="nucleotide sequence ID" value="NZ_ASHR01000001.1"/>
</dbReference>
<evidence type="ECO:0000256" key="1">
    <source>
        <dbReference type="SAM" id="Coils"/>
    </source>
</evidence>
<keyword evidence="4" id="KW-1185">Reference proteome</keyword>
<dbReference type="Pfam" id="PF03993">
    <property type="entry name" value="DUF349"/>
    <property type="match status" value="3"/>
</dbReference>
<keyword evidence="1" id="KW-0175">Coiled coil</keyword>
<feature type="compositionally biased region" description="Low complexity" evidence="2">
    <location>
        <begin position="75"/>
        <end position="104"/>
    </location>
</feature>
<feature type="coiled-coil region" evidence="1">
    <location>
        <begin position="440"/>
        <end position="504"/>
    </location>
</feature>
<protein>
    <recommendedName>
        <fullName evidence="5">ATPase</fullName>
    </recommendedName>
</protein>
<feature type="compositionally biased region" description="Low complexity" evidence="2">
    <location>
        <begin position="41"/>
        <end position="56"/>
    </location>
</feature>
<dbReference type="Proteomes" id="UP000016462">
    <property type="component" value="Unassembled WGS sequence"/>
</dbReference>
<dbReference type="EMBL" id="ASHR01000001">
    <property type="protein sequence ID" value="ERG65605.1"/>
    <property type="molecule type" value="Genomic_DNA"/>
</dbReference>
<evidence type="ECO:0000256" key="2">
    <source>
        <dbReference type="SAM" id="MobiDB-lite"/>
    </source>
</evidence>